<accession>A0ACC2G4A3</accession>
<evidence type="ECO:0000313" key="1">
    <source>
        <dbReference type="EMBL" id="KAJ7998559.1"/>
    </source>
</evidence>
<keyword evidence="2" id="KW-1185">Reference proteome</keyword>
<dbReference type="EMBL" id="CM055744">
    <property type="protein sequence ID" value="KAJ7998559.1"/>
    <property type="molecule type" value="Genomic_DNA"/>
</dbReference>
<organism evidence="1 2">
    <name type="scientific">Dallia pectoralis</name>
    <name type="common">Alaska blackfish</name>
    <dbReference type="NCBI Taxonomy" id="75939"/>
    <lineage>
        <taxon>Eukaryota</taxon>
        <taxon>Metazoa</taxon>
        <taxon>Chordata</taxon>
        <taxon>Craniata</taxon>
        <taxon>Vertebrata</taxon>
        <taxon>Euteleostomi</taxon>
        <taxon>Actinopterygii</taxon>
        <taxon>Neopterygii</taxon>
        <taxon>Teleostei</taxon>
        <taxon>Protacanthopterygii</taxon>
        <taxon>Esociformes</taxon>
        <taxon>Umbridae</taxon>
        <taxon>Dallia</taxon>
    </lineage>
</organism>
<dbReference type="Proteomes" id="UP001157502">
    <property type="component" value="Chromosome 17"/>
</dbReference>
<sequence length="240" mass="26151">MSQSHWSSDWIVASVSVRGKERAVLRLHPPLVSQVPERESPFSSGSPFTSSNTTSHRPTEEPMHLGRARLSSGAHTENASGSLSLLWSERPLHHLLPRSTKRAGSPVTLGVLASRVPSPSIPRPRMQLDATLSWEQQSLQLSALVDSGADENFLDSNLVSQAGIPVEVLPAPLNAHALNGELLARVSHRTVPLSLHLSGNHTETIQFYIISSAHAPVVLGQPWLRQHNPHFDWTSGSVFP</sequence>
<reference evidence="1" key="1">
    <citation type="submission" date="2021-05" db="EMBL/GenBank/DDBJ databases">
        <authorList>
            <person name="Pan Q."/>
            <person name="Jouanno E."/>
            <person name="Zahm M."/>
            <person name="Klopp C."/>
            <person name="Cabau C."/>
            <person name="Louis A."/>
            <person name="Berthelot C."/>
            <person name="Parey E."/>
            <person name="Roest Crollius H."/>
            <person name="Montfort J."/>
            <person name="Robinson-Rechavi M."/>
            <person name="Bouchez O."/>
            <person name="Lampietro C."/>
            <person name="Lopez Roques C."/>
            <person name="Donnadieu C."/>
            <person name="Postlethwait J."/>
            <person name="Bobe J."/>
            <person name="Dillon D."/>
            <person name="Chandos A."/>
            <person name="von Hippel F."/>
            <person name="Guiguen Y."/>
        </authorList>
    </citation>
    <scope>NUCLEOTIDE SEQUENCE</scope>
    <source>
        <strain evidence="1">YG-Jan2019</strain>
    </source>
</reference>
<comment type="caution">
    <text evidence="1">The sequence shown here is derived from an EMBL/GenBank/DDBJ whole genome shotgun (WGS) entry which is preliminary data.</text>
</comment>
<evidence type="ECO:0000313" key="2">
    <source>
        <dbReference type="Proteomes" id="UP001157502"/>
    </source>
</evidence>
<name>A0ACC2G4A3_DALPE</name>
<proteinExistence type="predicted"/>
<gene>
    <name evidence="1" type="ORF">DPEC_G00206170</name>
</gene>
<protein>
    <submittedName>
        <fullName evidence="1">Uncharacterized protein</fullName>
    </submittedName>
</protein>